<evidence type="ECO:0000313" key="6">
    <source>
        <dbReference type="EMBL" id="PWB74026.1"/>
    </source>
</evidence>
<dbReference type="InterPro" id="IPR017871">
    <property type="entry name" value="ABC_transporter-like_CS"/>
</dbReference>
<dbReference type="InterPro" id="IPR003439">
    <property type="entry name" value="ABC_transporter-like_ATP-bd"/>
</dbReference>
<feature type="domain" description="ABC transporter" evidence="5">
    <location>
        <begin position="8"/>
        <end position="227"/>
    </location>
</feature>
<name>A0A855X2D0_9BACT</name>
<gene>
    <name evidence="6" type="ORF">C3F09_04460</name>
</gene>
<dbReference type="Gene3D" id="3.40.50.300">
    <property type="entry name" value="P-loop containing nucleotide triphosphate hydrolases"/>
    <property type="match status" value="1"/>
</dbReference>
<comment type="similarity">
    <text evidence="1">Belongs to the ABC transporter superfamily.</text>
</comment>
<dbReference type="GO" id="GO:0016887">
    <property type="term" value="F:ATP hydrolysis activity"/>
    <property type="evidence" value="ECO:0007669"/>
    <property type="project" value="InterPro"/>
</dbReference>
<keyword evidence="2" id="KW-0813">Transport</keyword>
<sequence>MDSSGQILAAVDIHREFRTAEGILPVLKGIDLKVRRNEILAVTGASGVGKSTLLHILGGLDRPTSGEVTLDDVAISQLSEQELARLRNRKVGYVFQSHYLLDDFSALENVMIPMLLAGRSHAEARRRAELLLADVGLTDRQSHRPKQLSGGEQQRVAVARALANEPGIVLADEPSGNLDTATGRMLHDLLFRLNELNGTTFVIATHNRELADRCHREIRMADGRVMM</sequence>
<keyword evidence="4 6" id="KW-0067">ATP-binding</keyword>
<dbReference type="Pfam" id="PF00005">
    <property type="entry name" value="ABC_tran"/>
    <property type="match status" value="1"/>
</dbReference>
<dbReference type="InterPro" id="IPR017911">
    <property type="entry name" value="MacB-like_ATP-bd"/>
</dbReference>
<proteinExistence type="inferred from homology"/>
<evidence type="ECO:0000259" key="5">
    <source>
        <dbReference type="PROSITE" id="PS50893"/>
    </source>
</evidence>
<keyword evidence="6" id="KW-0449">Lipoprotein</keyword>
<dbReference type="FunFam" id="3.40.50.300:FF:000032">
    <property type="entry name" value="Export ABC transporter ATP-binding protein"/>
    <property type="match status" value="1"/>
</dbReference>
<accession>A0A855X2D0</accession>
<dbReference type="InterPro" id="IPR027417">
    <property type="entry name" value="P-loop_NTPase"/>
</dbReference>
<keyword evidence="3" id="KW-0547">Nucleotide-binding</keyword>
<dbReference type="GO" id="GO:0098796">
    <property type="term" value="C:membrane protein complex"/>
    <property type="evidence" value="ECO:0007669"/>
    <property type="project" value="UniProtKB-ARBA"/>
</dbReference>
<organism evidence="6 7">
    <name type="scientific">candidate division GN15 bacterium</name>
    <dbReference type="NCBI Taxonomy" id="2072418"/>
    <lineage>
        <taxon>Bacteria</taxon>
        <taxon>candidate division GN15</taxon>
    </lineage>
</organism>
<dbReference type="GO" id="GO:0005524">
    <property type="term" value="F:ATP binding"/>
    <property type="evidence" value="ECO:0007669"/>
    <property type="project" value="UniProtKB-KW"/>
</dbReference>
<dbReference type="SUPFAM" id="SSF52540">
    <property type="entry name" value="P-loop containing nucleoside triphosphate hydrolases"/>
    <property type="match status" value="1"/>
</dbReference>
<evidence type="ECO:0000313" key="7">
    <source>
        <dbReference type="Proteomes" id="UP000250918"/>
    </source>
</evidence>
<dbReference type="PANTHER" id="PTHR24220:SF689">
    <property type="entry name" value="LIPOPROTEIN-RELEASING SYSTEM ATP-BINDING PROTEIN LOLD"/>
    <property type="match status" value="1"/>
</dbReference>
<dbReference type="GO" id="GO:0022857">
    <property type="term" value="F:transmembrane transporter activity"/>
    <property type="evidence" value="ECO:0007669"/>
    <property type="project" value="TreeGrafter"/>
</dbReference>
<evidence type="ECO:0000256" key="4">
    <source>
        <dbReference type="ARBA" id="ARBA00022840"/>
    </source>
</evidence>
<dbReference type="InterPro" id="IPR003593">
    <property type="entry name" value="AAA+_ATPase"/>
</dbReference>
<comment type="caution">
    <text evidence="6">The sequence shown here is derived from an EMBL/GenBank/DDBJ whole genome shotgun (WGS) entry which is preliminary data.</text>
</comment>
<evidence type="ECO:0000256" key="1">
    <source>
        <dbReference type="ARBA" id="ARBA00005417"/>
    </source>
</evidence>
<dbReference type="EMBL" id="PQAP01000042">
    <property type="protein sequence ID" value="PWB74026.1"/>
    <property type="molecule type" value="Genomic_DNA"/>
</dbReference>
<reference evidence="6 7" key="1">
    <citation type="journal article" date="2018" name="ISME J.">
        <title>A methanotrophic archaeon couples anaerobic oxidation of methane to Fe(III) reduction.</title>
        <authorList>
            <person name="Cai C."/>
            <person name="Leu A.O."/>
            <person name="Xie G.J."/>
            <person name="Guo J."/>
            <person name="Feng Y."/>
            <person name="Zhao J.X."/>
            <person name="Tyson G.W."/>
            <person name="Yuan Z."/>
            <person name="Hu S."/>
        </authorList>
    </citation>
    <scope>NUCLEOTIDE SEQUENCE [LARGE SCALE GENOMIC DNA]</scope>
    <source>
        <strain evidence="6">FeB_12</strain>
    </source>
</reference>
<protein>
    <submittedName>
        <fullName evidence="6">Lipoprotein-releasing system ATP-binding protein LolD</fullName>
    </submittedName>
</protein>
<dbReference type="PROSITE" id="PS00211">
    <property type="entry name" value="ABC_TRANSPORTER_1"/>
    <property type="match status" value="1"/>
</dbReference>
<dbReference type="GO" id="GO:0005886">
    <property type="term" value="C:plasma membrane"/>
    <property type="evidence" value="ECO:0007669"/>
    <property type="project" value="TreeGrafter"/>
</dbReference>
<dbReference type="PANTHER" id="PTHR24220">
    <property type="entry name" value="IMPORT ATP-BINDING PROTEIN"/>
    <property type="match status" value="1"/>
</dbReference>
<dbReference type="AlphaFoldDB" id="A0A855X2D0"/>
<dbReference type="CDD" id="cd03255">
    <property type="entry name" value="ABC_MJ0796_LolCDE_FtsE"/>
    <property type="match status" value="1"/>
</dbReference>
<dbReference type="PROSITE" id="PS50893">
    <property type="entry name" value="ABC_TRANSPORTER_2"/>
    <property type="match status" value="1"/>
</dbReference>
<dbReference type="Proteomes" id="UP000250918">
    <property type="component" value="Unassembled WGS sequence"/>
</dbReference>
<evidence type="ECO:0000256" key="3">
    <source>
        <dbReference type="ARBA" id="ARBA00022741"/>
    </source>
</evidence>
<dbReference type="SMART" id="SM00382">
    <property type="entry name" value="AAA"/>
    <property type="match status" value="1"/>
</dbReference>
<dbReference type="InterPro" id="IPR015854">
    <property type="entry name" value="ABC_transpr_LolD-like"/>
</dbReference>
<evidence type="ECO:0000256" key="2">
    <source>
        <dbReference type="ARBA" id="ARBA00022448"/>
    </source>
</evidence>